<protein>
    <recommendedName>
        <fullName evidence="1">Sorting nexin protein WASP-binding domain-containing protein</fullName>
    </recommendedName>
</protein>
<dbReference type="Gene3D" id="1.20.1270.60">
    <property type="entry name" value="Arfaptin homology (AH) domain/BAR domain"/>
    <property type="match status" value="1"/>
</dbReference>
<dbReference type="InterPro" id="IPR019497">
    <property type="entry name" value="Sorting_nexin_WASP-bd-dom"/>
</dbReference>
<feature type="non-terminal residue" evidence="2">
    <location>
        <position position="1"/>
    </location>
</feature>
<organism>
    <name type="scientific">Macaca fascicularis</name>
    <name type="common">Crab-eating macaque</name>
    <name type="synonym">Cynomolgus monkey</name>
    <dbReference type="NCBI Taxonomy" id="9541"/>
    <lineage>
        <taxon>Eukaryota</taxon>
        <taxon>Metazoa</taxon>
        <taxon>Chordata</taxon>
        <taxon>Craniata</taxon>
        <taxon>Vertebrata</taxon>
        <taxon>Euteleostomi</taxon>
        <taxon>Mammalia</taxon>
        <taxon>Eutheria</taxon>
        <taxon>Euarchontoglires</taxon>
        <taxon>Primates</taxon>
        <taxon>Haplorrhini</taxon>
        <taxon>Catarrhini</taxon>
        <taxon>Cercopithecidae</taxon>
        <taxon>Cercopithecinae</taxon>
        <taxon>Macaca</taxon>
    </lineage>
</organism>
<dbReference type="Proteomes" id="UP000009130">
    <property type="component" value="Chromosome 3"/>
</dbReference>
<evidence type="ECO:0000259" key="1">
    <source>
        <dbReference type="Pfam" id="PF10456"/>
    </source>
</evidence>
<dbReference type="Pfam" id="PF10456">
    <property type="entry name" value="BAR_3_WASP_bdg"/>
    <property type="match status" value="1"/>
</dbReference>
<name>G7P247_MACFA</name>
<dbReference type="AlphaFoldDB" id="G7P247"/>
<evidence type="ECO:0000313" key="2">
    <source>
        <dbReference type="EMBL" id="EHH51955.1"/>
    </source>
</evidence>
<feature type="non-terminal residue" evidence="2">
    <location>
        <position position="74"/>
    </location>
</feature>
<proteinExistence type="predicted"/>
<reference evidence="2" key="1">
    <citation type="journal article" date="2011" name="Nat. Biotechnol.">
        <title>Genome sequencing and comparison of two nonhuman primate animal models, the cynomolgus and Chinese rhesus macaques.</title>
        <authorList>
            <person name="Yan G."/>
            <person name="Zhang G."/>
            <person name="Fang X."/>
            <person name="Zhang Y."/>
            <person name="Li C."/>
            <person name="Ling F."/>
            <person name="Cooper D.N."/>
            <person name="Li Q."/>
            <person name="Li Y."/>
            <person name="van Gool A.J."/>
            <person name="Du H."/>
            <person name="Chen J."/>
            <person name="Chen R."/>
            <person name="Zhang P."/>
            <person name="Huang Z."/>
            <person name="Thompson J.R."/>
            <person name="Meng Y."/>
            <person name="Bai Y."/>
            <person name="Wang J."/>
            <person name="Zhuo M."/>
            <person name="Wang T."/>
            <person name="Huang Y."/>
            <person name="Wei L."/>
            <person name="Li J."/>
            <person name="Wang Z."/>
            <person name="Hu H."/>
            <person name="Yang P."/>
            <person name="Le L."/>
            <person name="Stenson P.D."/>
            <person name="Li B."/>
            <person name="Liu X."/>
            <person name="Ball E.V."/>
            <person name="An N."/>
            <person name="Huang Q."/>
            <person name="Zhang Y."/>
            <person name="Fan W."/>
            <person name="Zhang X."/>
            <person name="Li Y."/>
            <person name="Wang W."/>
            <person name="Katze M.G."/>
            <person name="Su B."/>
            <person name="Nielsen R."/>
            <person name="Yang H."/>
            <person name="Wang J."/>
            <person name="Wang X."/>
            <person name="Wang J."/>
        </authorList>
    </citation>
    <scope>NUCLEOTIDE SEQUENCE [LARGE SCALE GENOMIC DNA]</scope>
    <source>
        <strain evidence="2">CE-4</strain>
    </source>
</reference>
<feature type="domain" description="Sorting nexin protein WASP-binding" evidence="1">
    <location>
        <begin position="23"/>
        <end position="74"/>
    </location>
</feature>
<dbReference type="EMBL" id="CM001278">
    <property type="protein sequence ID" value="EHH51955.1"/>
    <property type="molecule type" value="Genomic_DNA"/>
</dbReference>
<sequence length="74" mass="8112">SLPLALSPDCLFSAGGAHQRCHFTTDAFHTGSELFANQPRQDLDPLVDLLVLSQGHQANILDIIHIHKEALTRV</sequence>
<accession>G7P247</accession>
<gene>
    <name evidence="2" type="ORF">EGM_12298</name>
</gene>
<dbReference type="InterPro" id="IPR027267">
    <property type="entry name" value="AH/BAR_dom_sf"/>
</dbReference>